<name>A0ACC0TQM3_9AGAM</name>
<sequence>MSTLVIENQYFGCVNWTSALFTHTDVKIEQCENYQKMSFRNRCVIGGSNGLIHLTIPVQGGRDKKQLLKDTRIDNRERWQQQHWRSIFSCYGRSPFFEFYRDGIEQFFTKEYVFLNDLNTGILHWLVKVLKIPAHISATESYQLHYPPEVHDYRNRWLPKNFQQQEAAITYNQVFGNETGFQPNLSVLDILCCEGPETANIIKI</sequence>
<evidence type="ECO:0000313" key="2">
    <source>
        <dbReference type="Proteomes" id="UP001207468"/>
    </source>
</evidence>
<comment type="caution">
    <text evidence="1">The sequence shown here is derived from an EMBL/GenBank/DDBJ whole genome shotgun (WGS) entry which is preliminary data.</text>
</comment>
<evidence type="ECO:0000313" key="1">
    <source>
        <dbReference type="EMBL" id="KAI9432801.1"/>
    </source>
</evidence>
<keyword evidence="2" id="KW-1185">Reference proteome</keyword>
<gene>
    <name evidence="1" type="ORF">F5148DRAFT_1154975</name>
</gene>
<protein>
    <submittedName>
        <fullName evidence="1">WbqC-like protein family-domain-containing protein</fullName>
    </submittedName>
</protein>
<dbReference type="Proteomes" id="UP001207468">
    <property type="component" value="Unassembled WGS sequence"/>
</dbReference>
<accession>A0ACC0TQM3</accession>
<proteinExistence type="predicted"/>
<organism evidence="1 2">
    <name type="scientific">Russula earlei</name>
    <dbReference type="NCBI Taxonomy" id="71964"/>
    <lineage>
        <taxon>Eukaryota</taxon>
        <taxon>Fungi</taxon>
        <taxon>Dikarya</taxon>
        <taxon>Basidiomycota</taxon>
        <taxon>Agaricomycotina</taxon>
        <taxon>Agaricomycetes</taxon>
        <taxon>Russulales</taxon>
        <taxon>Russulaceae</taxon>
        <taxon>Russula</taxon>
    </lineage>
</organism>
<reference evidence="1" key="1">
    <citation type="submission" date="2021-03" db="EMBL/GenBank/DDBJ databases">
        <title>Evolutionary priming and transition to the ectomycorrhizal habit in an iconic lineage of mushroom-forming fungi: is preadaptation a requirement?</title>
        <authorList>
            <consortium name="DOE Joint Genome Institute"/>
            <person name="Looney B.P."/>
            <person name="Miyauchi S."/>
            <person name="Morin E."/>
            <person name="Drula E."/>
            <person name="Courty P.E."/>
            <person name="Chicoki N."/>
            <person name="Fauchery L."/>
            <person name="Kohler A."/>
            <person name="Kuo A."/>
            <person name="LaButti K."/>
            <person name="Pangilinan J."/>
            <person name="Lipzen A."/>
            <person name="Riley R."/>
            <person name="Andreopoulos W."/>
            <person name="He G."/>
            <person name="Johnson J."/>
            <person name="Barry K.W."/>
            <person name="Grigoriev I.V."/>
            <person name="Nagy L."/>
            <person name="Hibbett D."/>
            <person name="Henrissat B."/>
            <person name="Matheny P.B."/>
            <person name="Labbe J."/>
            <person name="Martin A.F."/>
        </authorList>
    </citation>
    <scope>NUCLEOTIDE SEQUENCE</scope>
    <source>
        <strain evidence="1">BPL698</strain>
    </source>
</reference>
<dbReference type="EMBL" id="JAGFNK010001302">
    <property type="protein sequence ID" value="KAI9432801.1"/>
    <property type="molecule type" value="Genomic_DNA"/>
</dbReference>